<proteinExistence type="predicted"/>
<name>A0A6L2MLU8_TANCI</name>
<dbReference type="Pfam" id="PF14223">
    <property type="entry name" value="Retrotran_gag_2"/>
    <property type="match status" value="1"/>
</dbReference>
<gene>
    <name evidence="1" type="ORF">Tci_045272</name>
</gene>
<evidence type="ECO:0000313" key="1">
    <source>
        <dbReference type="EMBL" id="GEU73294.1"/>
    </source>
</evidence>
<sequence>MNGPTITENGVTKTKRYVELSPNEKIQADCDLKATNIILQGLPLYVYALVNNMRVAKDLWDRVWLLMQGTSLTNQERECKLYDEFDKFDHIKEESLHLYYLRFAQLINDMNIYNMKLEQFQVNTKFLNSLPSEWSKFVLDVKLGGHMARQCMQPKRKIDASWFREKVLLVKAHGNRKVLNEEKLEFLANPLILEGPVTQSVITHNAAYQADDLDAYNFNCDDIITTKVALMANLSHYGSDVLFEIRLMLYDGTVIANGTNVISIPDSEETLMLEEESRSKVLLKQSDPQMAENKVNTKLVNYALLNQLSEDYGKRFVPQSESSAE</sequence>
<dbReference type="EMBL" id="BKCJ010006658">
    <property type="protein sequence ID" value="GEU73294.1"/>
    <property type="molecule type" value="Genomic_DNA"/>
</dbReference>
<organism evidence="1">
    <name type="scientific">Tanacetum cinerariifolium</name>
    <name type="common">Dalmatian daisy</name>
    <name type="synonym">Chrysanthemum cinerariifolium</name>
    <dbReference type="NCBI Taxonomy" id="118510"/>
    <lineage>
        <taxon>Eukaryota</taxon>
        <taxon>Viridiplantae</taxon>
        <taxon>Streptophyta</taxon>
        <taxon>Embryophyta</taxon>
        <taxon>Tracheophyta</taxon>
        <taxon>Spermatophyta</taxon>
        <taxon>Magnoliopsida</taxon>
        <taxon>eudicotyledons</taxon>
        <taxon>Gunneridae</taxon>
        <taxon>Pentapetalae</taxon>
        <taxon>asterids</taxon>
        <taxon>campanulids</taxon>
        <taxon>Asterales</taxon>
        <taxon>Asteraceae</taxon>
        <taxon>Asteroideae</taxon>
        <taxon>Anthemideae</taxon>
        <taxon>Anthemidinae</taxon>
        <taxon>Tanacetum</taxon>
    </lineage>
</organism>
<reference evidence="1" key="1">
    <citation type="journal article" date="2019" name="Sci. Rep.">
        <title>Draft genome of Tanacetum cinerariifolium, the natural source of mosquito coil.</title>
        <authorList>
            <person name="Yamashiro T."/>
            <person name="Shiraishi A."/>
            <person name="Satake H."/>
            <person name="Nakayama K."/>
        </authorList>
    </citation>
    <scope>NUCLEOTIDE SEQUENCE</scope>
</reference>
<protein>
    <recommendedName>
        <fullName evidence="2">Integrase, catalytic region, zinc finger, CCHC-type, peptidase aspartic, catalytic</fullName>
    </recommendedName>
</protein>
<evidence type="ECO:0008006" key="2">
    <source>
        <dbReference type="Google" id="ProtNLM"/>
    </source>
</evidence>
<dbReference type="AlphaFoldDB" id="A0A6L2MLU8"/>
<accession>A0A6L2MLU8</accession>
<comment type="caution">
    <text evidence="1">The sequence shown here is derived from an EMBL/GenBank/DDBJ whole genome shotgun (WGS) entry which is preliminary data.</text>
</comment>